<evidence type="ECO:0000259" key="6">
    <source>
        <dbReference type="Pfam" id="PF01029"/>
    </source>
</evidence>
<gene>
    <name evidence="7" type="ORF">COV87_01755</name>
</gene>
<dbReference type="EMBL" id="PCVK01000050">
    <property type="protein sequence ID" value="PIQ71720.1"/>
    <property type="molecule type" value="Genomic_DNA"/>
</dbReference>
<dbReference type="InterPro" id="IPR011605">
    <property type="entry name" value="NusB_fam"/>
</dbReference>
<evidence type="ECO:0000256" key="2">
    <source>
        <dbReference type="ARBA" id="ARBA00022814"/>
    </source>
</evidence>
<dbReference type="Gene3D" id="1.10.940.10">
    <property type="entry name" value="NusB-like"/>
    <property type="match status" value="1"/>
</dbReference>
<evidence type="ECO:0000256" key="5">
    <source>
        <dbReference type="ARBA" id="ARBA00023163"/>
    </source>
</evidence>
<dbReference type="AlphaFoldDB" id="A0A2H0KKD4"/>
<comment type="caution">
    <text evidence="7">The sequence shown here is derived from an EMBL/GenBank/DDBJ whole genome shotgun (WGS) entry which is preliminary data.</text>
</comment>
<reference evidence="7 8" key="1">
    <citation type="submission" date="2017-09" db="EMBL/GenBank/DDBJ databases">
        <title>Depth-based differentiation of microbial function through sediment-hosted aquifers and enrichment of novel symbionts in the deep terrestrial subsurface.</title>
        <authorList>
            <person name="Probst A.J."/>
            <person name="Ladd B."/>
            <person name="Jarett J.K."/>
            <person name="Geller-Mcgrath D.E."/>
            <person name="Sieber C.M."/>
            <person name="Emerson J.B."/>
            <person name="Anantharaman K."/>
            <person name="Thomas B.C."/>
            <person name="Malmstrom R."/>
            <person name="Stieglmeier M."/>
            <person name="Klingl A."/>
            <person name="Woyke T."/>
            <person name="Ryan C.M."/>
            <person name="Banfield J.F."/>
        </authorList>
    </citation>
    <scope>NUCLEOTIDE SEQUENCE [LARGE SCALE GENOMIC DNA]</scope>
    <source>
        <strain evidence="7">CG11_big_fil_rev_8_21_14_0_20_37_16</strain>
    </source>
</reference>
<feature type="domain" description="NusB/RsmB/TIM44" evidence="6">
    <location>
        <begin position="37"/>
        <end position="113"/>
    </location>
</feature>
<keyword evidence="3" id="KW-0694">RNA-binding</keyword>
<evidence type="ECO:0000256" key="1">
    <source>
        <dbReference type="ARBA" id="ARBA00005952"/>
    </source>
</evidence>
<dbReference type="PANTHER" id="PTHR11078:SF3">
    <property type="entry name" value="ANTITERMINATION NUSB DOMAIN-CONTAINING PROTEIN"/>
    <property type="match status" value="1"/>
</dbReference>
<sequence length="120" mass="13651">MDVRHKNRIEIVENLFAYSFTQPSFIAPHKSKQFDELVPKIPEIDKEIVVTAPKFPIDRLSKIDLAILRLAIYELKINPIEPVKVVINEAIELAKELGGEKSYTFINGVLGTLIPHDTTR</sequence>
<name>A0A2H0KKD4_9BACT</name>
<dbReference type="InterPro" id="IPR006027">
    <property type="entry name" value="NusB_RsmB_TIM44"/>
</dbReference>
<evidence type="ECO:0000313" key="8">
    <source>
        <dbReference type="Proteomes" id="UP000229497"/>
    </source>
</evidence>
<dbReference type="GO" id="GO:0005829">
    <property type="term" value="C:cytosol"/>
    <property type="evidence" value="ECO:0007669"/>
    <property type="project" value="TreeGrafter"/>
</dbReference>
<keyword evidence="4" id="KW-0805">Transcription regulation</keyword>
<dbReference type="GO" id="GO:0006353">
    <property type="term" value="P:DNA-templated transcription termination"/>
    <property type="evidence" value="ECO:0007669"/>
    <property type="project" value="InterPro"/>
</dbReference>
<dbReference type="GO" id="GO:0003723">
    <property type="term" value="F:RNA binding"/>
    <property type="evidence" value="ECO:0007669"/>
    <property type="project" value="UniProtKB-KW"/>
</dbReference>
<evidence type="ECO:0000313" key="7">
    <source>
        <dbReference type="EMBL" id="PIQ71720.1"/>
    </source>
</evidence>
<comment type="similarity">
    <text evidence="1">Belongs to the NusB family.</text>
</comment>
<dbReference type="Proteomes" id="UP000229497">
    <property type="component" value="Unassembled WGS sequence"/>
</dbReference>
<dbReference type="PANTHER" id="PTHR11078">
    <property type="entry name" value="N UTILIZATION SUBSTANCE PROTEIN B-RELATED"/>
    <property type="match status" value="1"/>
</dbReference>
<protein>
    <recommendedName>
        <fullName evidence="6">NusB/RsmB/TIM44 domain-containing protein</fullName>
    </recommendedName>
</protein>
<evidence type="ECO:0000256" key="3">
    <source>
        <dbReference type="ARBA" id="ARBA00022884"/>
    </source>
</evidence>
<dbReference type="SUPFAM" id="SSF48013">
    <property type="entry name" value="NusB-like"/>
    <property type="match status" value="1"/>
</dbReference>
<keyword evidence="2" id="KW-0889">Transcription antitermination</keyword>
<keyword evidence="5" id="KW-0804">Transcription</keyword>
<dbReference type="InterPro" id="IPR035926">
    <property type="entry name" value="NusB-like_sf"/>
</dbReference>
<proteinExistence type="inferred from homology"/>
<evidence type="ECO:0000256" key="4">
    <source>
        <dbReference type="ARBA" id="ARBA00023015"/>
    </source>
</evidence>
<accession>A0A2H0KKD4</accession>
<dbReference type="Pfam" id="PF01029">
    <property type="entry name" value="NusB"/>
    <property type="match status" value="1"/>
</dbReference>
<organism evidence="7 8">
    <name type="scientific">Candidatus Roizmanbacteria bacterium CG11_big_fil_rev_8_21_14_0_20_37_16</name>
    <dbReference type="NCBI Taxonomy" id="1974857"/>
    <lineage>
        <taxon>Bacteria</taxon>
        <taxon>Candidatus Roizmaniibacteriota</taxon>
    </lineage>
</organism>
<dbReference type="GO" id="GO:0031564">
    <property type="term" value="P:transcription antitermination"/>
    <property type="evidence" value="ECO:0007669"/>
    <property type="project" value="UniProtKB-KW"/>
</dbReference>